<reference evidence="5 6" key="1">
    <citation type="submission" date="2014-12" db="EMBL/GenBank/DDBJ databases">
        <title>Draft genome sequence of Paenibacillus kamchatkensis strain B-2647.</title>
        <authorList>
            <person name="Karlyshev A.V."/>
            <person name="Kudryashova E.B."/>
        </authorList>
    </citation>
    <scope>NUCLEOTIDE SEQUENCE [LARGE SCALE GENOMIC DNA]</scope>
    <source>
        <strain evidence="5 6">VKM B-2647</strain>
    </source>
</reference>
<keyword evidence="6" id="KW-1185">Reference proteome</keyword>
<dbReference type="EMBL" id="JXAK01000043">
    <property type="protein sequence ID" value="KIL39135.1"/>
    <property type="molecule type" value="Genomic_DNA"/>
</dbReference>
<dbReference type="Proteomes" id="UP000031967">
    <property type="component" value="Unassembled WGS sequence"/>
</dbReference>
<keyword evidence="2" id="KW-0238">DNA-binding</keyword>
<dbReference type="PANTHER" id="PTHR44846:SF1">
    <property type="entry name" value="MANNOSYL-D-GLYCERATE TRANSPORT_METABOLISM SYSTEM REPRESSOR MNGR-RELATED"/>
    <property type="match status" value="1"/>
</dbReference>
<dbReference type="InterPro" id="IPR000524">
    <property type="entry name" value="Tscrpt_reg_HTH_GntR"/>
</dbReference>
<dbReference type="SMART" id="SM00866">
    <property type="entry name" value="UTRA"/>
    <property type="match status" value="1"/>
</dbReference>
<dbReference type="SMART" id="SM00345">
    <property type="entry name" value="HTH_GNTR"/>
    <property type="match status" value="1"/>
</dbReference>
<comment type="caution">
    <text evidence="5">The sequence shown here is derived from an EMBL/GenBank/DDBJ whole genome shotgun (WGS) entry which is preliminary data.</text>
</comment>
<dbReference type="Gene3D" id="3.40.1410.10">
    <property type="entry name" value="Chorismate lyase-like"/>
    <property type="match status" value="1"/>
</dbReference>
<dbReference type="Gene3D" id="1.10.10.10">
    <property type="entry name" value="Winged helix-like DNA-binding domain superfamily/Winged helix DNA-binding domain"/>
    <property type="match status" value="1"/>
</dbReference>
<dbReference type="Pfam" id="PF07702">
    <property type="entry name" value="UTRA"/>
    <property type="match status" value="1"/>
</dbReference>
<dbReference type="PRINTS" id="PR00035">
    <property type="entry name" value="HTHGNTR"/>
</dbReference>
<dbReference type="InterPro" id="IPR028978">
    <property type="entry name" value="Chorismate_lyase_/UTRA_dom_sf"/>
</dbReference>
<accession>A0ABR5ADM0</accession>
<dbReference type="InterPro" id="IPR036388">
    <property type="entry name" value="WH-like_DNA-bd_sf"/>
</dbReference>
<evidence type="ECO:0000256" key="3">
    <source>
        <dbReference type="ARBA" id="ARBA00023163"/>
    </source>
</evidence>
<dbReference type="InterPro" id="IPR036390">
    <property type="entry name" value="WH_DNA-bd_sf"/>
</dbReference>
<evidence type="ECO:0000259" key="4">
    <source>
        <dbReference type="PROSITE" id="PS50949"/>
    </source>
</evidence>
<gene>
    <name evidence="5" type="ORF">SD70_22165</name>
</gene>
<name>A0ABR5ADM0_9BACL</name>
<dbReference type="Pfam" id="PF00392">
    <property type="entry name" value="GntR"/>
    <property type="match status" value="1"/>
</dbReference>
<evidence type="ECO:0000313" key="6">
    <source>
        <dbReference type="Proteomes" id="UP000031967"/>
    </source>
</evidence>
<dbReference type="SUPFAM" id="SSF64288">
    <property type="entry name" value="Chorismate lyase-like"/>
    <property type="match status" value="1"/>
</dbReference>
<proteinExistence type="predicted"/>
<dbReference type="CDD" id="cd07377">
    <property type="entry name" value="WHTH_GntR"/>
    <property type="match status" value="1"/>
</dbReference>
<evidence type="ECO:0000256" key="2">
    <source>
        <dbReference type="ARBA" id="ARBA00023125"/>
    </source>
</evidence>
<organism evidence="5 6">
    <name type="scientific">Gordoniibacillus kamchatkensis</name>
    <dbReference type="NCBI Taxonomy" id="1590651"/>
    <lineage>
        <taxon>Bacteria</taxon>
        <taxon>Bacillati</taxon>
        <taxon>Bacillota</taxon>
        <taxon>Bacilli</taxon>
        <taxon>Bacillales</taxon>
        <taxon>Paenibacillaceae</taxon>
        <taxon>Gordoniibacillus</taxon>
    </lineage>
</organism>
<dbReference type="PROSITE" id="PS50949">
    <property type="entry name" value="HTH_GNTR"/>
    <property type="match status" value="1"/>
</dbReference>
<dbReference type="InterPro" id="IPR050679">
    <property type="entry name" value="Bact_HTH_transcr_reg"/>
</dbReference>
<feature type="domain" description="HTH gntR-type" evidence="4">
    <location>
        <begin position="5"/>
        <end position="73"/>
    </location>
</feature>
<dbReference type="SUPFAM" id="SSF46785">
    <property type="entry name" value="Winged helix' DNA-binding domain"/>
    <property type="match status" value="1"/>
</dbReference>
<dbReference type="RefSeq" id="WP_041049778.1">
    <property type="nucleotide sequence ID" value="NZ_JXAK01000043.1"/>
</dbReference>
<dbReference type="PANTHER" id="PTHR44846">
    <property type="entry name" value="MANNOSYL-D-GLYCERATE TRANSPORT/METABOLISM SYSTEM REPRESSOR MNGR-RELATED"/>
    <property type="match status" value="1"/>
</dbReference>
<protein>
    <recommendedName>
        <fullName evidence="4">HTH gntR-type domain-containing protein</fullName>
    </recommendedName>
</protein>
<sequence>MTKRQPAYKNIYDSIRDKIVNDAYKAGDMLPSEAEMEKMFQVSRTPVREALKQLESDGYIYRVQGKGSFVANRQPEEKRLWTLMTGFRNHYSKDWQKIWSKTISKQKRAEPHYAALLKEEQDTELICLTRIRYMDGEPVVYLEYYVRPIVPFEVFEENTTFLSIEQLLNEVNGTTFTDVEEEIEAVAAEPYIAGVLHIPIGAPLLKITRMSYAEGMEPIHVNVYYVKTETTKYFVNYKNAVSQT</sequence>
<evidence type="ECO:0000256" key="1">
    <source>
        <dbReference type="ARBA" id="ARBA00023015"/>
    </source>
</evidence>
<evidence type="ECO:0000313" key="5">
    <source>
        <dbReference type="EMBL" id="KIL39135.1"/>
    </source>
</evidence>
<dbReference type="InterPro" id="IPR011663">
    <property type="entry name" value="UTRA"/>
</dbReference>
<keyword evidence="3" id="KW-0804">Transcription</keyword>
<keyword evidence="1" id="KW-0805">Transcription regulation</keyword>